<dbReference type="GeneID" id="20080567"/>
<organism evidence="1">
    <name type="scientific">Aphanomyces invadans</name>
    <dbReference type="NCBI Taxonomy" id="157072"/>
    <lineage>
        <taxon>Eukaryota</taxon>
        <taxon>Sar</taxon>
        <taxon>Stramenopiles</taxon>
        <taxon>Oomycota</taxon>
        <taxon>Saprolegniomycetes</taxon>
        <taxon>Saprolegniales</taxon>
        <taxon>Verrucalvaceae</taxon>
        <taxon>Aphanomyces</taxon>
    </lineage>
</organism>
<sequence length="426" mass="45232">MRWLPVEYVPALHWVHAADPEDENDPGEQGKHELNASAPAVFEYVPPGQLVHVDCPAVENVPGPHCVQVEAPVNEYVPPRHGVHAAIDVAPVILEDVPAGHSVHVGWPSIANVPAGHTLHGEAAAGEKEPALHSTHTADEVPPAVLDDVPAGHSVHTACPPKLYVPIAHEVHVAAPENENVPLGQGTQALGPVAPGLGDAVPAGQSTGEGSPPTANLPAGAMMHGVEVLPPGNWPGGHLTYAVADEATANSTIDRRQCMFVHDAKLKNSPSTVNREKTRKRCTRLVAPTTAEDVPAGQSVHMRWLPVEYVPALHWVHAADPEDENDPGEQGKHELNASDPAVFEYVPPGQLVHVDCPAVENVPGPHCVQVDAPVNEYVPPRHGGIRYTSAGLRLQMCRQDTLCMGKLPPVKKNQPCTPALQSCTSQ</sequence>
<dbReference type="VEuPathDB" id="FungiDB:H310_03517"/>
<accession>A0A024UHU4</accession>
<dbReference type="RefSeq" id="XP_008865636.1">
    <property type="nucleotide sequence ID" value="XM_008867414.1"/>
</dbReference>
<protein>
    <submittedName>
        <fullName evidence="1">Uncharacterized protein</fullName>
    </submittedName>
</protein>
<dbReference type="AlphaFoldDB" id="A0A024UHU4"/>
<name>A0A024UHU4_9STRA</name>
<evidence type="ECO:0000313" key="1">
    <source>
        <dbReference type="EMBL" id="ETW05859.1"/>
    </source>
</evidence>
<dbReference type="EMBL" id="KI913956">
    <property type="protein sequence ID" value="ETW05859.1"/>
    <property type="molecule type" value="Genomic_DNA"/>
</dbReference>
<gene>
    <name evidence="1" type="ORF">H310_03517</name>
</gene>
<dbReference type="STRING" id="157072.A0A024UHU4"/>
<proteinExistence type="predicted"/>
<reference evidence="1" key="1">
    <citation type="submission" date="2013-12" db="EMBL/GenBank/DDBJ databases">
        <title>The Genome Sequence of Aphanomyces invadans NJM9701.</title>
        <authorList>
            <consortium name="The Broad Institute Genomics Platform"/>
            <person name="Russ C."/>
            <person name="Tyler B."/>
            <person name="van West P."/>
            <person name="Dieguez-Uribeondo J."/>
            <person name="Young S.K."/>
            <person name="Zeng Q."/>
            <person name="Gargeya S."/>
            <person name="Fitzgerald M."/>
            <person name="Abouelleil A."/>
            <person name="Alvarado L."/>
            <person name="Chapman S.B."/>
            <person name="Gainer-Dewar J."/>
            <person name="Goldberg J."/>
            <person name="Griggs A."/>
            <person name="Gujja S."/>
            <person name="Hansen M."/>
            <person name="Howarth C."/>
            <person name="Imamovic A."/>
            <person name="Ireland A."/>
            <person name="Larimer J."/>
            <person name="McCowan C."/>
            <person name="Murphy C."/>
            <person name="Pearson M."/>
            <person name="Poon T.W."/>
            <person name="Priest M."/>
            <person name="Roberts A."/>
            <person name="Saif S."/>
            <person name="Shea T."/>
            <person name="Sykes S."/>
            <person name="Wortman J."/>
            <person name="Nusbaum C."/>
            <person name="Birren B."/>
        </authorList>
    </citation>
    <scope>NUCLEOTIDE SEQUENCE [LARGE SCALE GENOMIC DNA]</scope>
    <source>
        <strain evidence="1">NJM9701</strain>
    </source>
</reference>